<reference evidence="1 2" key="1">
    <citation type="submission" date="2017-10" db="EMBL/GenBank/DDBJ databases">
        <title>Extensive intraspecific genome diversity in a model arbuscular mycorrhizal fungus.</title>
        <authorList>
            <person name="Chen E.C.H."/>
            <person name="Morin E."/>
            <person name="Baudet D."/>
            <person name="Noel J."/>
            <person name="Ndikumana S."/>
            <person name="Charron P."/>
            <person name="St-Onge C."/>
            <person name="Giorgi J."/>
            <person name="Grigoriev I.V."/>
            <person name="Roux C."/>
            <person name="Martin F.M."/>
            <person name="Corradi N."/>
        </authorList>
    </citation>
    <scope>NUCLEOTIDE SEQUENCE [LARGE SCALE GENOMIC DNA]</scope>
    <source>
        <strain evidence="1 2">A1</strain>
    </source>
</reference>
<organism evidence="1 2">
    <name type="scientific">Rhizophagus irregularis</name>
    <dbReference type="NCBI Taxonomy" id="588596"/>
    <lineage>
        <taxon>Eukaryota</taxon>
        <taxon>Fungi</taxon>
        <taxon>Fungi incertae sedis</taxon>
        <taxon>Mucoromycota</taxon>
        <taxon>Glomeromycotina</taxon>
        <taxon>Glomeromycetes</taxon>
        <taxon>Glomerales</taxon>
        <taxon>Glomeraceae</taxon>
        <taxon>Rhizophagus</taxon>
    </lineage>
</organism>
<sequence>MLALKQRALSLEWCWSGGLDDCEESILSNKDEHAKQQVFQIIKDRVSREKDIVRRHTYICSHSNKALRSNSNSEQLIELLQEFTEVEKSDSEELNEINQEDGISDKLILTLWYQMSRNPKKDVIKDDCWELKDLSHILKLVNLNHEINDIAKNVGKSGTIRKIEK</sequence>
<dbReference type="VEuPathDB" id="FungiDB:RhiirA1_531980"/>
<comment type="caution">
    <text evidence="1">The sequence shown here is derived from an EMBL/GenBank/DDBJ whole genome shotgun (WGS) entry which is preliminary data.</text>
</comment>
<reference evidence="1 2" key="2">
    <citation type="submission" date="2017-10" db="EMBL/GenBank/DDBJ databases">
        <title>Genome analyses suggest a sexual origin of heterokaryosis in a supposedly ancient asexual fungus.</title>
        <authorList>
            <person name="Corradi N."/>
            <person name="Sedzielewska K."/>
            <person name="Noel J."/>
            <person name="Charron P."/>
            <person name="Farinelli L."/>
            <person name="Marton T."/>
            <person name="Kruger M."/>
            <person name="Pelin A."/>
            <person name="Brachmann A."/>
            <person name="Corradi N."/>
        </authorList>
    </citation>
    <scope>NUCLEOTIDE SEQUENCE [LARGE SCALE GENOMIC DNA]</scope>
    <source>
        <strain evidence="1 2">A1</strain>
    </source>
</reference>
<dbReference type="AlphaFoldDB" id="A0A2N0S7C7"/>
<name>A0A2N0S7C7_9GLOM</name>
<dbReference type="Proteomes" id="UP000232688">
    <property type="component" value="Unassembled WGS sequence"/>
</dbReference>
<proteinExistence type="predicted"/>
<gene>
    <name evidence="1" type="ORF">RhiirA1_531980</name>
</gene>
<evidence type="ECO:0000313" key="1">
    <source>
        <dbReference type="EMBL" id="PKC71466.1"/>
    </source>
</evidence>
<evidence type="ECO:0000313" key="2">
    <source>
        <dbReference type="Proteomes" id="UP000232688"/>
    </source>
</evidence>
<dbReference type="VEuPathDB" id="FungiDB:RhiirFUN_001294"/>
<dbReference type="EMBL" id="LLXH01000165">
    <property type="protein sequence ID" value="PKC71466.1"/>
    <property type="molecule type" value="Genomic_DNA"/>
</dbReference>
<protein>
    <submittedName>
        <fullName evidence="1">Uncharacterized protein</fullName>
    </submittedName>
</protein>
<accession>A0A2N0S7C7</accession>
<dbReference type="VEuPathDB" id="FungiDB:FUN_023214"/>